<gene>
    <name evidence="6" type="ORF">EDD34_2017</name>
</gene>
<dbReference type="InterPro" id="IPR005119">
    <property type="entry name" value="LysR_subst-bd"/>
</dbReference>
<sequence>MESRRDDPGRPRRIDLTRVDPRHLDLLRELADRGSVTAVAAATFRTPSAVSQQLRTVQRELGGVRLVEADGRGVRLTEAGRLLADGGRDLARAVARVQARWDAYVGAPSGVVTLATLPSAATILLPGVLERLATTDVRLECTDVDVAETTYAELVTDHDLVIGHSFTSPVPDGARHLTTIPLLREPLDIAMRTGHPLAARREVTPAELAGCEWYGVPPGYPFDSLRLAVETAAGLPLAIVQRLRDNRLIEALVAASDRVAVLPRYTTSDPRLTLRPVAGIAAGRHIVAMARPDRAERLAVRTVLDAFREVGRSVR</sequence>
<evidence type="ECO:0000256" key="3">
    <source>
        <dbReference type="ARBA" id="ARBA00023125"/>
    </source>
</evidence>
<dbReference type="Proteomes" id="UP000280501">
    <property type="component" value="Unassembled WGS sequence"/>
</dbReference>
<protein>
    <submittedName>
        <fullName evidence="6">DNA-binding transcriptional LysR family regulator</fullName>
    </submittedName>
</protein>
<keyword evidence="4" id="KW-0804">Transcription</keyword>
<dbReference type="PROSITE" id="PS50931">
    <property type="entry name" value="HTH_LYSR"/>
    <property type="match status" value="1"/>
</dbReference>
<dbReference type="SUPFAM" id="SSF53850">
    <property type="entry name" value="Periplasmic binding protein-like II"/>
    <property type="match status" value="1"/>
</dbReference>
<name>A0A3N4YS64_9MICO</name>
<comment type="similarity">
    <text evidence="1">Belongs to the LysR transcriptional regulatory family.</text>
</comment>
<evidence type="ECO:0000313" key="7">
    <source>
        <dbReference type="Proteomes" id="UP000280501"/>
    </source>
</evidence>
<evidence type="ECO:0000256" key="1">
    <source>
        <dbReference type="ARBA" id="ARBA00009437"/>
    </source>
</evidence>
<dbReference type="CDD" id="cd05466">
    <property type="entry name" value="PBP2_LTTR_substrate"/>
    <property type="match status" value="1"/>
</dbReference>
<keyword evidence="3 6" id="KW-0238">DNA-binding</keyword>
<dbReference type="Pfam" id="PF00126">
    <property type="entry name" value="HTH_1"/>
    <property type="match status" value="1"/>
</dbReference>
<evidence type="ECO:0000313" key="6">
    <source>
        <dbReference type="EMBL" id="RPF21390.1"/>
    </source>
</evidence>
<dbReference type="AlphaFoldDB" id="A0A3N4YS64"/>
<dbReference type="SUPFAM" id="SSF46785">
    <property type="entry name" value="Winged helix' DNA-binding domain"/>
    <property type="match status" value="1"/>
</dbReference>
<dbReference type="EMBL" id="RKQZ01000001">
    <property type="protein sequence ID" value="RPF21390.1"/>
    <property type="molecule type" value="Genomic_DNA"/>
</dbReference>
<organism evidence="6 7">
    <name type="scientific">Myceligenerans xiligouense</name>
    <dbReference type="NCBI Taxonomy" id="253184"/>
    <lineage>
        <taxon>Bacteria</taxon>
        <taxon>Bacillati</taxon>
        <taxon>Actinomycetota</taxon>
        <taxon>Actinomycetes</taxon>
        <taxon>Micrococcales</taxon>
        <taxon>Promicromonosporaceae</taxon>
        <taxon>Myceligenerans</taxon>
    </lineage>
</organism>
<evidence type="ECO:0000259" key="5">
    <source>
        <dbReference type="PROSITE" id="PS50931"/>
    </source>
</evidence>
<evidence type="ECO:0000256" key="2">
    <source>
        <dbReference type="ARBA" id="ARBA00023015"/>
    </source>
</evidence>
<dbReference type="PANTHER" id="PTHR30346:SF29">
    <property type="entry name" value="LYSR SUBSTRATE-BINDING"/>
    <property type="match status" value="1"/>
</dbReference>
<reference evidence="6 7" key="1">
    <citation type="submission" date="2018-11" db="EMBL/GenBank/DDBJ databases">
        <title>Sequencing the genomes of 1000 actinobacteria strains.</title>
        <authorList>
            <person name="Klenk H.-P."/>
        </authorList>
    </citation>
    <scope>NUCLEOTIDE SEQUENCE [LARGE SCALE GENOMIC DNA]</scope>
    <source>
        <strain evidence="6 7">DSM 15700</strain>
    </source>
</reference>
<dbReference type="Pfam" id="PF03466">
    <property type="entry name" value="LysR_substrate"/>
    <property type="match status" value="1"/>
</dbReference>
<proteinExistence type="inferred from homology"/>
<feature type="domain" description="HTH lysR-type" evidence="5">
    <location>
        <begin position="19"/>
        <end position="77"/>
    </location>
</feature>
<dbReference type="GO" id="GO:0032993">
    <property type="term" value="C:protein-DNA complex"/>
    <property type="evidence" value="ECO:0007669"/>
    <property type="project" value="TreeGrafter"/>
</dbReference>
<comment type="caution">
    <text evidence="6">The sequence shown here is derived from an EMBL/GenBank/DDBJ whole genome shotgun (WGS) entry which is preliminary data.</text>
</comment>
<dbReference type="InterPro" id="IPR036390">
    <property type="entry name" value="WH_DNA-bd_sf"/>
</dbReference>
<accession>A0A3N4YS64</accession>
<dbReference type="GO" id="GO:0003677">
    <property type="term" value="F:DNA binding"/>
    <property type="evidence" value="ECO:0007669"/>
    <property type="project" value="UniProtKB-KW"/>
</dbReference>
<keyword evidence="7" id="KW-1185">Reference proteome</keyword>
<dbReference type="RefSeq" id="WP_123814432.1">
    <property type="nucleotide sequence ID" value="NZ_RKQZ01000001.1"/>
</dbReference>
<dbReference type="GO" id="GO:0003700">
    <property type="term" value="F:DNA-binding transcription factor activity"/>
    <property type="evidence" value="ECO:0007669"/>
    <property type="project" value="InterPro"/>
</dbReference>
<dbReference type="InterPro" id="IPR036388">
    <property type="entry name" value="WH-like_DNA-bd_sf"/>
</dbReference>
<dbReference type="PANTHER" id="PTHR30346">
    <property type="entry name" value="TRANSCRIPTIONAL DUAL REGULATOR HCAR-RELATED"/>
    <property type="match status" value="1"/>
</dbReference>
<keyword evidence="2" id="KW-0805">Transcription regulation</keyword>
<dbReference type="OrthoDB" id="4131546at2"/>
<evidence type="ECO:0000256" key="4">
    <source>
        <dbReference type="ARBA" id="ARBA00023163"/>
    </source>
</evidence>
<dbReference type="Gene3D" id="1.10.10.10">
    <property type="entry name" value="Winged helix-like DNA-binding domain superfamily/Winged helix DNA-binding domain"/>
    <property type="match status" value="1"/>
</dbReference>
<dbReference type="InterPro" id="IPR000847">
    <property type="entry name" value="LysR_HTH_N"/>
</dbReference>
<dbReference type="Gene3D" id="3.40.190.10">
    <property type="entry name" value="Periplasmic binding protein-like II"/>
    <property type="match status" value="2"/>
</dbReference>